<organism evidence="3 4">
    <name type="scientific">Holospora obtusa F1</name>
    <dbReference type="NCBI Taxonomy" id="1399147"/>
    <lineage>
        <taxon>Bacteria</taxon>
        <taxon>Pseudomonadati</taxon>
        <taxon>Pseudomonadota</taxon>
        <taxon>Alphaproteobacteria</taxon>
        <taxon>Holosporales</taxon>
        <taxon>Holosporaceae</taxon>
        <taxon>Holospora</taxon>
    </lineage>
</organism>
<feature type="transmembrane region" description="Helical" evidence="2">
    <location>
        <begin position="6"/>
        <end position="24"/>
    </location>
</feature>
<keyword evidence="2" id="KW-1133">Transmembrane helix</keyword>
<keyword evidence="2" id="KW-0472">Membrane</keyword>
<evidence type="ECO:0000313" key="3">
    <source>
        <dbReference type="EMBL" id="ETZ07667.1"/>
    </source>
</evidence>
<sequence length="94" mass="11401">MQAHWGLSIFFLGISLYFSFYSVYGRRGCFVWKEKRTLLIQKREKVKNLEKRKKILEQKILLFDREIDSDLLEQMGWQVLGMIPKNYYLVTYGR</sequence>
<keyword evidence="2" id="KW-0812">Transmembrane</keyword>
<name>W6TV63_HOLOB</name>
<dbReference type="RefSeq" id="WP_021827984.1">
    <property type="nucleotide sequence ID" value="NZ_AWTR02000016.1"/>
</dbReference>
<evidence type="ECO:0008006" key="5">
    <source>
        <dbReference type="Google" id="ProtNLM"/>
    </source>
</evidence>
<accession>W6TV63</accession>
<proteinExistence type="predicted"/>
<evidence type="ECO:0000256" key="2">
    <source>
        <dbReference type="SAM" id="Phobius"/>
    </source>
</evidence>
<dbReference type="AlphaFoldDB" id="W6TV63"/>
<gene>
    <name evidence="3" type="ORF">P618_200136</name>
</gene>
<dbReference type="Proteomes" id="UP000019112">
    <property type="component" value="Unassembled WGS sequence"/>
</dbReference>
<dbReference type="EMBL" id="AWTR02000016">
    <property type="protein sequence ID" value="ETZ07667.1"/>
    <property type="molecule type" value="Genomic_DNA"/>
</dbReference>
<comment type="caution">
    <text evidence="3">The sequence shown here is derived from an EMBL/GenBank/DDBJ whole genome shotgun (WGS) entry which is preliminary data.</text>
</comment>
<evidence type="ECO:0000256" key="1">
    <source>
        <dbReference type="SAM" id="Coils"/>
    </source>
</evidence>
<protein>
    <recommendedName>
        <fullName evidence="5">Septum formation initiator</fullName>
    </recommendedName>
</protein>
<keyword evidence="4" id="KW-1185">Reference proteome</keyword>
<dbReference type="OrthoDB" id="9887171at2"/>
<feature type="coiled-coil region" evidence="1">
    <location>
        <begin position="39"/>
        <end position="66"/>
    </location>
</feature>
<evidence type="ECO:0000313" key="4">
    <source>
        <dbReference type="Proteomes" id="UP000019112"/>
    </source>
</evidence>
<reference evidence="3 4" key="1">
    <citation type="journal article" date="2014" name="FEMS Microbiol. Lett.">
        <title>Draft genome sequences of three Holospora species (Holospora obtusa, Holospora undulata, and Holospora elegans), endonuclear symbiotic bacteria of the ciliate Paramecium caudatum.</title>
        <authorList>
            <person name="Dohra H."/>
            <person name="Tanaka K."/>
            <person name="Suzuki T."/>
            <person name="Fujishima M."/>
            <person name="Suzuki H."/>
        </authorList>
    </citation>
    <scope>NUCLEOTIDE SEQUENCE [LARGE SCALE GENOMIC DNA]</scope>
    <source>
        <strain evidence="3 4">F1</strain>
    </source>
</reference>
<keyword evidence="1" id="KW-0175">Coiled coil</keyword>